<dbReference type="GO" id="GO:0008270">
    <property type="term" value="F:zinc ion binding"/>
    <property type="evidence" value="ECO:0007669"/>
    <property type="project" value="UniProtKB-KW"/>
</dbReference>
<dbReference type="GeneID" id="63863781"/>
<comment type="similarity">
    <text evidence="1">Belongs to the peptidase M20A family.</text>
</comment>
<dbReference type="OrthoDB" id="10059875at2759"/>
<name>A0A8G1RQC8_9EURO</name>
<dbReference type="Proteomes" id="UP000249789">
    <property type="component" value="Unassembled WGS sequence"/>
</dbReference>
<dbReference type="RefSeq" id="XP_040799995.1">
    <property type="nucleotide sequence ID" value="XM_040946448.1"/>
</dbReference>
<feature type="compositionally biased region" description="Basic and acidic residues" evidence="8">
    <location>
        <begin position="1138"/>
        <end position="1153"/>
    </location>
</feature>
<dbReference type="InterPro" id="IPR036264">
    <property type="entry name" value="Bact_exopeptidase_dim_dom"/>
</dbReference>
<dbReference type="SUPFAM" id="SSF46689">
    <property type="entry name" value="Homeodomain-like"/>
    <property type="match status" value="1"/>
</dbReference>
<keyword evidence="3 7" id="KW-0238">DNA-binding</keyword>
<dbReference type="InterPro" id="IPR001926">
    <property type="entry name" value="TrpB-like_PALP"/>
</dbReference>
<feature type="domain" description="Homeobox" evidence="9">
    <location>
        <begin position="1011"/>
        <end position="1074"/>
    </location>
</feature>
<dbReference type="InterPro" id="IPR001356">
    <property type="entry name" value="HD"/>
</dbReference>
<dbReference type="Pfam" id="PF01546">
    <property type="entry name" value="Peptidase_M20"/>
    <property type="match status" value="1"/>
</dbReference>
<feature type="DNA-binding region" description="Homeobox" evidence="7">
    <location>
        <begin position="1013"/>
        <end position="1075"/>
    </location>
</feature>
<dbReference type="InterPro" id="IPR011650">
    <property type="entry name" value="Peptidase_M20_dimer"/>
</dbReference>
<keyword evidence="12" id="KW-1185">Reference proteome</keyword>
<dbReference type="PROSITE" id="PS50071">
    <property type="entry name" value="HOMEOBOX_2"/>
    <property type="match status" value="1"/>
</dbReference>
<comment type="subcellular location">
    <subcellularLocation>
        <location evidence="7">Nucleus</location>
    </subcellularLocation>
</comment>
<feature type="region of interest" description="Disordered" evidence="8">
    <location>
        <begin position="1070"/>
        <end position="1096"/>
    </location>
</feature>
<evidence type="ECO:0000256" key="3">
    <source>
        <dbReference type="ARBA" id="ARBA00023125"/>
    </source>
</evidence>
<dbReference type="PROSITE" id="PS00028">
    <property type="entry name" value="ZINC_FINGER_C2H2_1"/>
    <property type="match status" value="1"/>
</dbReference>
<keyword evidence="6" id="KW-0862">Zinc</keyword>
<dbReference type="InterPro" id="IPR001261">
    <property type="entry name" value="ArgE/DapE_CS"/>
</dbReference>
<feature type="domain" description="C2H2-type" evidence="10">
    <location>
        <begin position="1220"/>
        <end position="1243"/>
    </location>
</feature>
<dbReference type="GO" id="GO:0016787">
    <property type="term" value="F:hydrolase activity"/>
    <property type="evidence" value="ECO:0007669"/>
    <property type="project" value="UniProtKB-KW"/>
</dbReference>
<dbReference type="Pfam" id="PF05920">
    <property type="entry name" value="Homeobox_KN"/>
    <property type="match status" value="1"/>
</dbReference>
<dbReference type="InterPro" id="IPR008422">
    <property type="entry name" value="KN_HD"/>
</dbReference>
<dbReference type="SMART" id="SM00355">
    <property type="entry name" value="ZnF_C2H2"/>
    <property type="match status" value="3"/>
</dbReference>
<dbReference type="PROSITE" id="PS00758">
    <property type="entry name" value="ARGE_DAPE_CPG2_1"/>
    <property type="match status" value="1"/>
</dbReference>
<evidence type="ECO:0000256" key="7">
    <source>
        <dbReference type="PROSITE-ProRule" id="PRU00108"/>
    </source>
</evidence>
<feature type="region of interest" description="Disordered" evidence="8">
    <location>
        <begin position="1194"/>
        <end position="1214"/>
    </location>
</feature>
<dbReference type="VEuPathDB" id="FungiDB:BO72DRAFT_460109"/>
<dbReference type="Pfam" id="PF00291">
    <property type="entry name" value="PALP"/>
    <property type="match status" value="1"/>
</dbReference>
<sequence length="1392" mass="152281">MAPQRRSIYINSAPSTIVSPPAAQVRAFHEQFPGYQASPLVPLPEVAQALGVRAVYAKQENNRYGLPSFKVLGASWAIYRALLALLDLPLETSLKTLTERIRAGEPFTLMAATEGNHGRAVAWVARQLSLQARIYVPRTMVAYTQEMIRSEGADVIVADGDYDYAVLEAAKASQATENAILVQDTAFEGYEEIPAWIVEGYSTLMHEVDVQLQALGQQNTLVVSPAGVGSLAQAVAIYSKSRTSPATFVAVEPDTAACLNLSLKTGESTSIVTSPSIMAGMNCGTVSSAAWPVLQKLVDASVTISDYESHCAVQYLASNGVDSGPCGAASLAAIWRLKAEHDSPTYFSPDSVIVLLSTEGRRPYQVPEDVSSDDPIVLTQTLTRIDSSNPTLSKAKGAGETDIVNYLSAWFAHRGIEHHRVETKPSRPSVVGVVRGTGGGKSLMFNGHVDTVTLSTYEGNGLSGHLGEKDGKQAIFGRGALDMKAGVAAGLSALASAQRSRLAGDVIVTAVADEEDASQGTMDVIQAGWRADGAVVLEPTNLRLAHAHKGFVWVELEVQGRAAHGSNPAAGVDAIMNMGLLLQALKQYQQHLPVDEVLGQASLHCGVINGGDEVSSYPASCSLTVEFRTVPAQTEEMILNELRGLLTRIQRQNAEFQFSEPRITFSRPCQYLPESHPLVQQMVKISKTVLEEPVPVVSVPFWCDAALLTQAGIPSIVLGPAGEGLHAKEEWVEVNGVRQLTEMLERSLRDESLKVDSCIGVGVFTCLHEGTWKKCNLHLLAWHSAMDEPFPFDDQLLSPSFESLLDETNHFLDQSPGSGASSWNLAPSLETSNGFLDWEPLSDNAASFALPIDHSSFDNPLQQTELPDALSTDNLSQHDTLASFDYSLAADPPLPVYSTRLNDDFVSVSQWLDGAYRPPVPCSYCQRHRLQCLILRTTSANPNPVTSCSSCVALYRECSLAQGEKRQAAGFETISPVFGHLHGLTEEHGGGTGPSEPGFEASARETDNALQAETQVRPRFSRKGAKVLRDWFNRNQHSPYPTDEQRAEFASQTGFTERQISNWFANARRRRKMASRTLRPNPATPSPRGSSPMPISRYASLTPMERWQKSPPDQDPVSPAVIQKAIATSSLPPAAEGDFSRDERVEASRRGDGHAYSISSVESGQFESARSQASSDTASSAAWSYNSDDHFPFPLSDKRRRRHYSRRRPSSTHSLGDLQYQCTFCSRSFKKKHDWCRHESSMHLCLESWFCTVDTTTPDHLEPVECEFCETPRPSPAHLESHEFDVCADRPPSERTFARKDHLIQHLRKFHRCTKVSAARVQGCRSTRTAVTSRCGFCDAEMQSWTERADHLADHFKKGLRMDQWAGGWGLDRTSLAMLRDATLPAQRSSDS</sequence>
<evidence type="ECO:0000256" key="8">
    <source>
        <dbReference type="SAM" id="MobiDB-lite"/>
    </source>
</evidence>
<evidence type="ECO:0000313" key="12">
    <source>
        <dbReference type="Proteomes" id="UP000249789"/>
    </source>
</evidence>
<gene>
    <name evidence="11" type="ORF">BO72DRAFT_460109</name>
</gene>
<dbReference type="Gene3D" id="3.40.630.10">
    <property type="entry name" value="Zn peptidases"/>
    <property type="match status" value="1"/>
</dbReference>
<keyword evidence="2" id="KW-0378">Hydrolase</keyword>
<evidence type="ECO:0000256" key="6">
    <source>
        <dbReference type="PROSITE-ProRule" id="PRU00042"/>
    </source>
</evidence>
<dbReference type="Gene3D" id="3.30.70.360">
    <property type="match status" value="1"/>
</dbReference>
<feature type="region of interest" description="Disordered" evidence="8">
    <location>
        <begin position="1127"/>
        <end position="1173"/>
    </location>
</feature>
<dbReference type="InterPro" id="IPR036052">
    <property type="entry name" value="TrpB-like_PALP_sf"/>
</dbReference>
<dbReference type="PANTHER" id="PTHR42937">
    <property type="match status" value="1"/>
</dbReference>
<evidence type="ECO:0000256" key="5">
    <source>
        <dbReference type="ARBA" id="ARBA00023242"/>
    </source>
</evidence>
<keyword evidence="6" id="KW-0863">Zinc-finger</keyword>
<dbReference type="GO" id="GO:0005634">
    <property type="term" value="C:nucleus"/>
    <property type="evidence" value="ECO:0007669"/>
    <property type="project" value="UniProtKB-SubCell"/>
</dbReference>
<feature type="region of interest" description="Disordered" evidence="8">
    <location>
        <begin position="1034"/>
        <end position="1053"/>
    </location>
</feature>
<dbReference type="GO" id="GO:0006355">
    <property type="term" value="P:regulation of DNA-templated transcription"/>
    <property type="evidence" value="ECO:0007669"/>
    <property type="project" value="InterPro"/>
</dbReference>
<feature type="compositionally biased region" description="Polar residues" evidence="8">
    <location>
        <begin position="1157"/>
        <end position="1166"/>
    </location>
</feature>
<dbReference type="InterPro" id="IPR002933">
    <property type="entry name" value="Peptidase_M20"/>
</dbReference>
<dbReference type="PANTHER" id="PTHR42937:SF1">
    <property type="entry name" value="DIAMINOPROPIONATE AMMONIA-LYASE"/>
    <property type="match status" value="1"/>
</dbReference>
<organism evidence="11 12">
    <name type="scientific">Aspergillus fijiensis CBS 313.89</name>
    <dbReference type="NCBI Taxonomy" id="1448319"/>
    <lineage>
        <taxon>Eukaryota</taxon>
        <taxon>Fungi</taxon>
        <taxon>Dikarya</taxon>
        <taxon>Ascomycota</taxon>
        <taxon>Pezizomycotina</taxon>
        <taxon>Eurotiomycetes</taxon>
        <taxon>Eurotiomycetidae</taxon>
        <taxon>Eurotiales</taxon>
        <taxon>Aspergillaceae</taxon>
        <taxon>Aspergillus</taxon>
    </lineage>
</organism>
<dbReference type="Pfam" id="PF07687">
    <property type="entry name" value="M20_dimer"/>
    <property type="match status" value="1"/>
</dbReference>
<dbReference type="CDD" id="cd00086">
    <property type="entry name" value="homeodomain"/>
    <property type="match status" value="1"/>
</dbReference>
<evidence type="ECO:0000256" key="4">
    <source>
        <dbReference type="ARBA" id="ARBA00023155"/>
    </source>
</evidence>
<reference evidence="11 12" key="1">
    <citation type="submission" date="2018-02" db="EMBL/GenBank/DDBJ databases">
        <title>The genomes of Aspergillus section Nigri reveals drivers in fungal speciation.</title>
        <authorList>
            <consortium name="DOE Joint Genome Institute"/>
            <person name="Vesth T.C."/>
            <person name="Nybo J."/>
            <person name="Theobald S."/>
            <person name="Brandl J."/>
            <person name="Frisvad J.C."/>
            <person name="Nielsen K.F."/>
            <person name="Lyhne E.K."/>
            <person name="Kogle M.E."/>
            <person name="Kuo A."/>
            <person name="Riley R."/>
            <person name="Clum A."/>
            <person name="Nolan M."/>
            <person name="Lipzen A."/>
            <person name="Salamov A."/>
            <person name="Henrissat B."/>
            <person name="Wiebenga A."/>
            <person name="De vries R.P."/>
            <person name="Grigoriev I.V."/>
            <person name="Mortensen U.H."/>
            <person name="Andersen M.R."/>
            <person name="Baker S.E."/>
        </authorList>
    </citation>
    <scope>NUCLEOTIDE SEQUENCE [LARGE SCALE GENOMIC DNA]</scope>
    <source>
        <strain evidence="11 12">CBS 313.89</strain>
    </source>
</reference>
<evidence type="ECO:0000259" key="10">
    <source>
        <dbReference type="PROSITE" id="PS50157"/>
    </source>
</evidence>
<accession>A0A8G1RQC8</accession>
<keyword evidence="6" id="KW-0479">Metal-binding</keyword>
<feature type="compositionally biased region" description="Basic residues" evidence="8">
    <location>
        <begin position="1198"/>
        <end position="1210"/>
    </location>
</feature>
<evidence type="ECO:0000256" key="2">
    <source>
        <dbReference type="ARBA" id="ARBA00022801"/>
    </source>
</evidence>
<dbReference type="Gene3D" id="3.40.50.1100">
    <property type="match status" value="2"/>
</dbReference>
<dbReference type="Gene3D" id="1.10.10.60">
    <property type="entry name" value="Homeodomain-like"/>
    <property type="match status" value="1"/>
</dbReference>
<dbReference type="InterPro" id="IPR009057">
    <property type="entry name" value="Homeodomain-like_sf"/>
</dbReference>
<proteinExistence type="inferred from homology"/>
<feature type="region of interest" description="Disordered" evidence="8">
    <location>
        <begin position="982"/>
        <end position="1001"/>
    </location>
</feature>
<keyword evidence="4 7" id="KW-0371">Homeobox</keyword>
<evidence type="ECO:0000313" key="11">
    <source>
        <dbReference type="EMBL" id="RAK75985.1"/>
    </source>
</evidence>
<dbReference type="SUPFAM" id="SSF53187">
    <property type="entry name" value="Zn-dependent exopeptidases"/>
    <property type="match status" value="1"/>
</dbReference>
<dbReference type="SUPFAM" id="SSF53686">
    <property type="entry name" value="Tryptophan synthase beta subunit-like PLP-dependent enzymes"/>
    <property type="match status" value="1"/>
</dbReference>
<evidence type="ECO:0000256" key="1">
    <source>
        <dbReference type="ARBA" id="ARBA00006247"/>
    </source>
</evidence>
<keyword evidence="5 7" id="KW-0539">Nucleus</keyword>
<dbReference type="PROSITE" id="PS50157">
    <property type="entry name" value="ZINC_FINGER_C2H2_2"/>
    <property type="match status" value="1"/>
</dbReference>
<dbReference type="GO" id="GO:0003677">
    <property type="term" value="F:DNA binding"/>
    <property type="evidence" value="ECO:0007669"/>
    <property type="project" value="UniProtKB-UniRule"/>
</dbReference>
<dbReference type="SUPFAM" id="SSF55031">
    <property type="entry name" value="Bacterial exopeptidase dimerisation domain"/>
    <property type="match status" value="1"/>
</dbReference>
<dbReference type="EMBL" id="KZ824653">
    <property type="protein sequence ID" value="RAK75985.1"/>
    <property type="molecule type" value="Genomic_DNA"/>
</dbReference>
<dbReference type="SMART" id="SM00389">
    <property type="entry name" value="HOX"/>
    <property type="match status" value="1"/>
</dbReference>
<dbReference type="NCBIfam" id="NF006058">
    <property type="entry name" value="PRK08206.1"/>
    <property type="match status" value="1"/>
</dbReference>
<evidence type="ECO:0000259" key="9">
    <source>
        <dbReference type="PROSITE" id="PS50071"/>
    </source>
</evidence>
<evidence type="ECO:0008006" key="13">
    <source>
        <dbReference type="Google" id="ProtNLM"/>
    </source>
</evidence>
<protein>
    <recommendedName>
        <fullName evidence="13">Acetylornithine deacetylase</fullName>
    </recommendedName>
</protein>
<dbReference type="InterPro" id="IPR013087">
    <property type="entry name" value="Znf_C2H2_type"/>
</dbReference>